<evidence type="ECO:0000256" key="1">
    <source>
        <dbReference type="SAM" id="MobiDB-lite"/>
    </source>
</evidence>
<evidence type="ECO:0000313" key="2">
    <source>
        <dbReference type="EMBL" id="AFZ26213.1"/>
    </source>
</evidence>
<dbReference type="KEGG" id="csg:Cylst_4107"/>
<proteinExistence type="predicted"/>
<dbReference type="Proteomes" id="UP000010475">
    <property type="component" value="Chromosome"/>
</dbReference>
<accession>K9X163</accession>
<keyword evidence="3" id="KW-1185">Reference proteome</keyword>
<name>K9X163_9NOST</name>
<dbReference type="HOGENOM" id="CLU_3403119_0_0_3"/>
<dbReference type="EMBL" id="CP003642">
    <property type="protein sequence ID" value="AFZ26213.1"/>
    <property type="molecule type" value="Genomic_DNA"/>
</dbReference>
<feature type="region of interest" description="Disordered" evidence="1">
    <location>
        <begin position="1"/>
        <end position="30"/>
    </location>
</feature>
<sequence>MPGLNRHLQEPDDLLASLNKTKKQAKKKNK</sequence>
<feature type="compositionally biased region" description="Basic residues" evidence="1">
    <location>
        <begin position="20"/>
        <end position="30"/>
    </location>
</feature>
<gene>
    <name evidence="2" type="ORF">Cylst_4107</name>
</gene>
<evidence type="ECO:0000313" key="3">
    <source>
        <dbReference type="Proteomes" id="UP000010475"/>
    </source>
</evidence>
<protein>
    <submittedName>
        <fullName evidence="2">Uncharacterized protein</fullName>
    </submittedName>
</protein>
<organism evidence="2 3">
    <name type="scientific">Cylindrospermum stagnale PCC 7417</name>
    <dbReference type="NCBI Taxonomy" id="56107"/>
    <lineage>
        <taxon>Bacteria</taxon>
        <taxon>Bacillati</taxon>
        <taxon>Cyanobacteriota</taxon>
        <taxon>Cyanophyceae</taxon>
        <taxon>Nostocales</taxon>
        <taxon>Nostocaceae</taxon>
        <taxon>Cylindrospermum</taxon>
    </lineage>
</organism>
<dbReference type="AlphaFoldDB" id="K9X163"/>
<reference evidence="2 3" key="1">
    <citation type="submission" date="2012-06" db="EMBL/GenBank/DDBJ databases">
        <title>Finished chromosome of genome of Cylindrospermum stagnale PCC 7417.</title>
        <authorList>
            <consortium name="US DOE Joint Genome Institute"/>
            <person name="Gugger M."/>
            <person name="Coursin T."/>
            <person name="Rippka R."/>
            <person name="Tandeau De Marsac N."/>
            <person name="Huntemann M."/>
            <person name="Wei C.-L."/>
            <person name="Han J."/>
            <person name="Detter J.C."/>
            <person name="Han C."/>
            <person name="Tapia R."/>
            <person name="Chen A."/>
            <person name="Kyrpides N."/>
            <person name="Mavromatis K."/>
            <person name="Markowitz V."/>
            <person name="Szeto E."/>
            <person name="Ivanova N."/>
            <person name="Pagani I."/>
            <person name="Pati A."/>
            <person name="Goodwin L."/>
            <person name="Nordberg H.P."/>
            <person name="Cantor M.N."/>
            <person name="Hua S.X."/>
            <person name="Woyke T."/>
            <person name="Kerfeld C.A."/>
        </authorList>
    </citation>
    <scope>NUCLEOTIDE SEQUENCE [LARGE SCALE GENOMIC DNA]</scope>
    <source>
        <strain evidence="2 3">PCC 7417</strain>
    </source>
</reference>